<dbReference type="PANTHER" id="PTHR47972:SF28">
    <property type="entry name" value="KINESIN-LIKE PROTEIN KLP-3"/>
    <property type="match status" value="1"/>
</dbReference>
<dbReference type="GO" id="GO:0005524">
    <property type="term" value="F:ATP binding"/>
    <property type="evidence" value="ECO:0007669"/>
    <property type="project" value="InterPro"/>
</dbReference>
<dbReference type="SMART" id="SM00129">
    <property type="entry name" value="KISc"/>
    <property type="match status" value="1"/>
</dbReference>
<evidence type="ECO:0000259" key="2">
    <source>
        <dbReference type="SMART" id="SM00129"/>
    </source>
</evidence>
<dbReference type="PANTHER" id="PTHR47972">
    <property type="entry name" value="KINESIN-LIKE PROTEIN KLP-3"/>
    <property type="match status" value="1"/>
</dbReference>
<feature type="coiled-coil region" evidence="1">
    <location>
        <begin position="102"/>
        <end position="168"/>
    </location>
</feature>
<feature type="coiled-coil region" evidence="1">
    <location>
        <begin position="312"/>
        <end position="647"/>
    </location>
</feature>
<dbReference type="InterPro" id="IPR027640">
    <property type="entry name" value="Kinesin-like_fam"/>
</dbReference>
<evidence type="ECO:0000256" key="1">
    <source>
        <dbReference type="SAM" id="Coils"/>
    </source>
</evidence>
<dbReference type="SUPFAM" id="SSF52540">
    <property type="entry name" value="P-loop containing nucleoside triphosphate hydrolases"/>
    <property type="match status" value="1"/>
</dbReference>
<organism evidence="3">
    <name type="scientific">viral metagenome</name>
    <dbReference type="NCBI Taxonomy" id="1070528"/>
    <lineage>
        <taxon>unclassified sequences</taxon>
        <taxon>metagenomes</taxon>
        <taxon>organismal metagenomes</taxon>
    </lineage>
</organism>
<dbReference type="InterPro" id="IPR027417">
    <property type="entry name" value="P-loop_NTPase"/>
</dbReference>
<dbReference type="GO" id="GO:0007018">
    <property type="term" value="P:microtubule-based movement"/>
    <property type="evidence" value="ECO:0007669"/>
    <property type="project" value="InterPro"/>
</dbReference>
<feature type="coiled-coil region" evidence="1">
    <location>
        <begin position="697"/>
        <end position="770"/>
    </location>
</feature>
<dbReference type="Pfam" id="PF00225">
    <property type="entry name" value="Kinesin"/>
    <property type="match status" value="1"/>
</dbReference>
<reference evidence="3" key="1">
    <citation type="journal article" date="2020" name="Nature">
        <title>Giant virus diversity and host interactions through global metagenomics.</title>
        <authorList>
            <person name="Schulz F."/>
            <person name="Roux S."/>
            <person name="Paez-Espino D."/>
            <person name="Jungbluth S."/>
            <person name="Walsh D.A."/>
            <person name="Denef V.J."/>
            <person name="McMahon K.D."/>
            <person name="Konstantinidis K.T."/>
            <person name="Eloe-Fadrosh E.A."/>
            <person name="Kyrpides N.C."/>
            <person name="Woyke T."/>
        </authorList>
    </citation>
    <scope>NUCLEOTIDE SEQUENCE</scope>
    <source>
        <strain evidence="3">GVMAG-M-3300023179-107</strain>
    </source>
</reference>
<dbReference type="PRINTS" id="PR00380">
    <property type="entry name" value="KINESINHEAVY"/>
</dbReference>
<name>A0A6C0E0Q7_9ZZZZ</name>
<feature type="coiled-coil region" evidence="1">
    <location>
        <begin position="198"/>
        <end position="264"/>
    </location>
</feature>
<dbReference type="GO" id="GO:0003777">
    <property type="term" value="F:microtubule motor activity"/>
    <property type="evidence" value="ECO:0007669"/>
    <property type="project" value="InterPro"/>
</dbReference>
<dbReference type="InterPro" id="IPR001752">
    <property type="entry name" value="Kinesin_motor_dom"/>
</dbReference>
<protein>
    <recommendedName>
        <fullName evidence="2">Kinesin motor domain-containing protein</fullName>
    </recommendedName>
</protein>
<dbReference type="Gene3D" id="1.10.287.1490">
    <property type="match status" value="1"/>
</dbReference>
<evidence type="ECO:0000313" key="3">
    <source>
        <dbReference type="EMBL" id="QHT22201.1"/>
    </source>
</evidence>
<proteinExistence type="predicted"/>
<dbReference type="InterPro" id="IPR036961">
    <property type="entry name" value="Kinesin_motor_dom_sf"/>
</dbReference>
<accession>A0A6C0E0Q7</accession>
<sequence>MDTKSIIDYVKTNYPKVVFKPFKLGYKNALGFIVSNGKIIVGYIKDDGSLCKVLEPIDISKITKKNISDALDKIPIVSGFSEVDRKALGAIFNSDDHEMVSKAEHKKIVEELKSNINDEKGKKDNYAVMFDAKNDEILLIKKKHEDDIKEIMNKYKMKEVELENCKKTVITQKEEIMGLLRKYEKDMKEYAYNQNLKADDIQKLYDKVRGEKEILEKRLDELLKNEKSEINRLQRETRGKDYKIRELVDLYEKITSEKDQLKAALDNMCSSETIKLHSAYEDRISEMNSILESYKTQLMDVTNKSTESDSILQTYKTNIEEYGKKLDDYKSIEARLQKDISEKDALIKEYNEKFAQLDQSAVNYEATINSYKEALEKKEKEISDLTAEMDRKKRDMESISTELASVKSELTSIQSELSSTQSELSSAKSELSSQFDYKESANKLENALKIVEEENAKLQKDLQDVLAKHQTYVEELELKEKESAKVKGAYTEIKDAYNKVVEEKERLNFSIKQLSQNEDVYKATTEELREVNNKITSERDELQKSLDVLESKVKELEEGRIASEMESKGLLQEYNQNKEILLRKEDEYKILERNIEDIKAQLDATKTALVESELKVSVLEGYKSRCGKQLLEEKDTIIQKIKQYQSEWDAWLRNHTGDHKIQTEYKKKLWDELQIIQKNLKLVLERWDSASFEVKECKTLKKNAKEIQINLQATVSEQIGKINVQNERILYLEEQERRYKEALLKSDELLANANGQVIDLRKELQSVRAMLEQNSNSKISISVDYDSCSDILQNFFTLNNIFYRKQEIIKKLEDIIGGQGSLGYFKNLKDESKEIIKANFSKVKTEIIKHIQFLDLKKYINSPNFQYLKSKTTRDKVPKEFCDDLTSILEYWNANKANYWEQDKVLTNIYEDLSGAVRVYIRIKPLIGSEQKANTVYMQTVDNKKQRSLVLDCTAAKSVYNEKYTFGEFYGIFDQTYLNADVYTGVPNTPTADLKINLDELKESSDTVSPGIYSSFKQVEDGYSIVLFGYGISGSGKTFTLLGSNGVPGVLHYGLSNLIGLTNIKLKYLFEQYYNAVDINFAKVRGKIYNLVREVPQLRKFARNDNTDFLANVPSTINLESLSVNDLYILTDIIEKYRIEQGRIKATPNNPVSSRSHLFLVFEITFDTGKIGYITIVDTAGRESPIDIYNTFIDTGKTKLASIMAPSGGVGLIEKTMREGITQSAENILEILKESFYINETINHLVYYFNQKNYKKTKVSLQSSEPEKYDVSKYYVKPYEEESIISESNNCLMIPILKFLDSISNKKGSIEELRPTKFITLLAVRQEDQYCDGTKETLEFAQTIKSS</sequence>
<dbReference type="GO" id="GO:0015630">
    <property type="term" value="C:microtubule cytoskeleton"/>
    <property type="evidence" value="ECO:0007669"/>
    <property type="project" value="TreeGrafter"/>
</dbReference>
<dbReference type="Gene3D" id="3.40.850.10">
    <property type="entry name" value="Kinesin motor domain"/>
    <property type="match status" value="1"/>
</dbReference>
<dbReference type="GO" id="GO:0008017">
    <property type="term" value="F:microtubule binding"/>
    <property type="evidence" value="ECO:0007669"/>
    <property type="project" value="InterPro"/>
</dbReference>
<keyword evidence="1" id="KW-0175">Coiled coil</keyword>
<dbReference type="EMBL" id="MN739708">
    <property type="protein sequence ID" value="QHT22201.1"/>
    <property type="molecule type" value="Genomic_DNA"/>
</dbReference>
<feature type="domain" description="Kinesin motor" evidence="2">
    <location>
        <begin position="914"/>
        <end position="1347"/>
    </location>
</feature>